<dbReference type="GO" id="GO:0016787">
    <property type="term" value="F:hydrolase activity"/>
    <property type="evidence" value="ECO:0007669"/>
    <property type="project" value="InterPro"/>
</dbReference>
<dbReference type="InterPro" id="IPR032465">
    <property type="entry name" value="ACMSD"/>
</dbReference>
<dbReference type="GO" id="GO:0016831">
    <property type="term" value="F:carboxy-lyase activity"/>
    <property type="evidence" value="ECO:0007669"/>
    <property type="project" value="InterPro"/>
</dbReference>
<evidence type="ECO:0000313" key="3">
    <source>
        <dbReference type="EMBL" id="ORW70990.1"/>
    </source>
</evidence>
<dbReference type="Proteomes" id="UP000193387">
    <property type="component" value="Unassembled WGS sequence"/>
</dbReference>
<keyword evidence="4" id="KW-1185">Reference proteome</keyword>
<keyword evidence="1" id="KW-0456">Lyase</keyword>
<organism evidence="3 4">
    <name type="scientific">Mycobacterium saskatchewanense</name>
    <dbReference type="NCBI Taxonomy" id="220927"/>
    <lineage>
        <taxon>Bacteria</taxon>
        <taxon>Bacillati</taxon>
        <taxon>Actinomycetota</taxon>
        <taxon>Actinomycetes</taxon>
        <taxon>Mycobacteriales</taxon>
        <taxon>Mycobacteriaceae</taxon>
        <taxon>Mycobacterium</taxon>
        <taxon>Mycobacterium simiae complex</taxon>
    </lineage>
</organism>
<feature type="domain" description="Amidohydrolase-related" evidence="2">
    <location>
        <begin position="33"/>
        <end position="316"/>
    </location>
</feature>
<comment type="caution">
    <text evidence="3">The sequence shown here is derived from an EMBL/GenBank/DDBJ whole genome shotgun (WGS) entry which is preliminary data.</text>
</comment>
<reference evidence="3 4" key="1">
    <citation type="submission" date="2016-01" db="EMBL/GenBank/DDBJ databases">
        <title>The new phylogeny of the genus Mycobacterium.</title>
        <authorList>
            <person name="Tarcisio F."/>
            <person name="Conor M."/>
            <person name="Antonella G."/>
            <person name="Elisabetta G."/>
            <person name="Giulia F.S."/>
            <person name="Sara T."/>
            <person name="Anna F."/>
            <person name="Clotilde B."/>
            <person name="Roberto B."/>
            <person name="Veronica D.S."/>
            <person name="Fabio R."/>
            <person name="Monica P."/>
            <person name="Olivier J."/>
            <person name="Enrico T."/>
            <person name="Nicola S."/>
        </authorList>
    </citation>
    <scope>NUCLEOTIDE SEQUENCE [LARGE SCALE GENOMIC DNA]</scope>
    <source>
        <strain evidence="3 4">DSM 44616</strain>
    </source>
</reference>
<name>A0AAJ3NPI9_9MYCO</name>
<dbReference type="RefSeq" id="WP_085256210.1">
    <property type="nucleotide sequence ID" value="NZ_AP022573.1"/>
</dbReference>
<dbReference type="PANTHER" id="PTHR21240">
    <property type="entry name" value="2-AMINO-3-CARBOXYLMUCONATE-6-SEMIALDEHYDE DECARBOXYLASE"/>
    <property type="match status" value="1"/>
</dbReference>
<evidence type="ECO:0000256" key="1">
    <source>
        <dbReference type="ARBA" id="ARBA00023239"/>
    </source>
</evidence>
<gene>
    <name evidence="3" type="ORF">AWC23_15185</name>
</gene>
<evidence type="ECO:0000259" key="2">
    <source>
        <dbReference type="Pfam" id="PF04909"/>
    </source>
</evidence>
<dbReference type="AlphaFoldDB" id="A0AAJ3NPI9"/>
<protein>
    <submittedName>
        <fullName evidence="3">Amidohydrolase</fullName>
    </submittedName>
</protein>
<dbReference type="GO" id="GO:0005829">
    <property type="term" value="C:cytosol"/>
    <property type="evidence" value="ECO:0007669"/>
    <property type="project" value="TreeGrafter"/>
</dbReference>
<dbReference type="InterPro" id="IPR006680">
    <property type="entry name" value="Amidohydro-rel"/>
</dbReference>
<evidence type="ECO:0000313" key="4">
    <source>
        <dbReference type="Proteomes" id="UP000193387"/>
    </source>
</evidence>
<sequence>MRYIALEEAFSIPGIAEPMSGLASRETSFAQQWLRKLPDFTQYRIPEMDAAGIDIQVLSLTVPGLQADLDADTARGDARRANDYLAQTVAEHPTRFRGFAALPLQDPRAAVTELERCVTELGFCGALVNDHLGGRYLDEPLYEPLWEALESLAVPLYLHPGTPPADRWRVLTGHPELYGAMWSWAAEVSGHALRVVCGGVFDRHPSATLILGHMGEFLPFQRSRLDSRYATIHTDYRLQRPPSAYLGTNVVFTTSGVFSPAALTGAVLEVGADAIMFSVDYPYESSQEAVDGFERTTLSPGDREKIAHANAERILKI</sequence>
<dbReference type="EMBL" id="LQPR01000035">
    <property type="protein sequence ID" value="ORW70990.1"/>
    <property type="molecule type" value="Genomic_DNA"/>
</dbReference>
<dbReference type="PANTHER" id="PTHR21240:SF30">
    <property type="entry name" value="AMIDOHYDROLASE-RELATED DOMAIN-CONTAINING PROTEIN-RELATED"/>
    <property type="match status" value="1"/>
</dbReference>
<dbReference type="SUPFAM" id="SSF51556">
    <property type="entry name" value="Metallo-dependent hydrolases"/>
    <property type="match status" value="1"/>
</dbReference>
<dbReference type="Gene3D" id="3.20.20.140">
    <property type="entry name" value="Metal-dependent hydrolases"/>
    <property type="match status" value="1"/>
</dbReference>
<proteinExistence type="predicted"/>
<dbReference type="GO" id="GO:0019748">
    <property type="term" value="P:secondary metabolic process"/>
    <property type="evidence" value="ECO:0007669"/>
    <property type="project" value="TreeGrafter"/>
</dbReference>
<accession>A0AAJ3NPI9</accession>
<dbReference type="Pfam" id="PF04909">
    <property type="entry name" value="Amidohydro_2"/>
    <property type="match status" value="1"/>
</dbReference>
<dbReference type="InterPro" id="IPR032466">
    <property type="entry name" value="Metal_Hydrolase"/>
</dbReference>